<dbReference type="RefSeq" id="WP_111518522.1">
    <property type="nucleotide sequence ID" value="NZ_QKUB01000004.1"/>
</dbReference>
<dbReference type="InterPro" id="IPR036852">
    <property type="entry name" value="Peptidase_S8/S53_dom_sf"/>
</dbReference>
<evidence type="ECO:0000256" key="4">
    <source>
        <dbReference type="ARBA" id="ARBA00022825"/>
    </source>
</evidence>
<organism evidence="6 7">
    <name type="scientific">Metamycoplasma auris</name>
    <dbReference type="NCBI Taxonomy" id="51363"/>
    <lineage>
        <taxon>Bacteria</taxon>
        <taxon>Bacillati</taxon>
        <taxon>Mycoplasmatota</taxon>
        <taxon>Mycoplasmoidales</taxon>
        <taxon>Metamycoplasmataceae</taxon>
        <taxon>Metamycoplasma</taxon>
    </lineage>
</organism>
<evidence type="ECO:0000259" key="5">
    <source>
        <dbReference type="Pfam" id="PF00082"/>
    </source>
</evidence>
<proteinExistence type="inferred from homology"/>
<feature type="domain" description="Peptidase S8/S53" evidence="5">
    <location>
        <begin position="278"/>
        <end position="537"/>
    </location>
</feature>
<dbReference type="AlphaFoldDB" id="A0A2W7HXP0"/>
<comment type="caution">
    <text evidence="6">The sequence shown here is derived from an EMBL/GenBank/DDBJ whole genome shotgun (WGS) entry which is preliminary data.</text>
</comment>
<dbReference type="InterPro" id="IPR034074">
    <property type="entry name" value="Y4bN_pept_dom"/>
</dbReference>
<dbReference type="SUPFAM" id="SSF52743">
    <property type="entry name" value="Subtilisin-like"/>
    <property type="match status" value="1"/>
</dbReference>
<evidence type="ECO:0000313" key="6">
    <source>
        <dbReference type="EMBL" id="PZV99955.1"/>
    </source>
</evidence>
<dbReference type="InterPro" id="IPR050131">
    <property type="entry name" value="Peptidase_S8_subtilisin-like"/>
</dbReference>
<dbReference type="CDD" id="cd04847">
    <property type="entry name" value="Peptidases_S8_Subtilisin_like_2"/>
    <property type="match status" value="1"/>
</dbReference>
<gene>
    <name evidence="6" type="ORF">BCF89_10433</name>
</gene>
<keyword evidence="3" id="KW-0378">Hydrolase</keyword>
<comment type="similarity">
    <text evidence="1">Belongs to the peptidase S8 family.</text>
</comment>
<keyword evidence="7" id="KW-1185">Reference proteome</keyword>
<keyword evidence="2" id="KW-0645">Protease</keyword>
<dbReference type="GO" id="GO:0006508">
    <property type="term" value="P:proteolysis"/>
    <property type="evidence" value="ECO:0007669"/>
    <property type="project" value="UniProtKB-KW"/>
</dbReference>
<protein>
    <submittedName>
        <fullName evidence="6">Subtilase family protein</fullName>
    </submittedName>
</protein>
<dbReference type="EMBL" id="QKUB01000004">
    <property type="protein sequence ID" value="PZV99955.1"/>
    <property type="molecule type" value="Genomic_DNA"/>
</dbReference>
<dbReference type="GO" id="GO:0005615">
    <property type="term" value="C:extracellular space"/>
    <property type="evidence" value="ECO:0007669"/>
    <property type="project" value="TreeGrafter"/>
</dbReference>
<dbReference type="PANTHER" id="PTHR43806:SF11">
    <property type="entry name" value="CEREVISIN-RELATED"/>
    <property type="match status" value="1"/>
</dbReference>
<evidence type="ECO:0000256" key="3">
    <source>
        <dbReference type="ARBA" id="ARBA00022801"/>
    </source>
</evidence>
<keyword evidence="4" id="KW-0720">Serine protease</keyword>
<evidence type="ECO:0000313" key="7">
    <source>
        <dbReference type="Proteomes" id="UP000249646"/>
    </source>
</evidence>
<accession>A0A2W7HXP0</accession>
<evidence type="ECO:0000256" key="1">
    <source>
        <dbReference type="ARBA" id="ARBA00011073"/>
    </source>
</evidence>
<evidence type="ECO:0000256" key="2">
    <source>
        <dbReference type="ARBA" id="ARBA00022670"/>
    </source>
</evidence>
<dbReference type="PANTHER" id="PTHR43806">
    <property type="entry name" value="PEPTIDASE S8"/>
    <property type="match status" value="1"/>
</dbReference>
<sequence length="757" mass="86499">MNPLLVLKGNFDSASNSSRMGNPKLGKDKSLNVEHIKKLLNDLYDVYVFWDNQTLKINPLVNVKYYSIAAKNKRISKLFYSTFKENNESIIGVSLIDENIGNNLVQKHLITYCINKRKLKGAIENIKIIIDSLEKNNIYDVTSELLEEILRKKSNIVIDDRISKTSFAGIIVDLSHIEEFSVKTSHDDANDNKVVTIYDVGVDAFELLKQLNISFNILDRIDSNTFYLDSESYNLLKERAPFLISMAVDDLNDFYLKNDDYNKISGYNYLTIPEPTNEPIIGVIDTMFDERVYFSKWVEFKKEISDEIQLTEEDYKHGTAVSSIIVDGPSFNNGLDDNCGRFRVRHFGVSNHKKASVLSLYNKIKNIVEKNKDIKVWNLSLGSNLEIEKNSISVMGHLLDKLQYENDVIFIVAGTNKDINETKPKKIGSPADSMNAIVVNSVDYNNKPAKYSRMGPVLHFFRKPDVSYYGGTNENPLVTCIGTGEYKACGTSFAAPWIARKVAYLIHILNLSKEEAKALIINTAIPNEKDGNILGYGVVPIKINDIIESKNYDIRIILSSQAKQYHTFTHEFPVPTYDNAFPFTVKATLVYSADTNRKQGVDYTNNELDFQFGPMVEKKEKRKIKTINDNNQSNHDDSYTYEKEAWKEFSKWNNVKVVERKETSATGVLRKAIKVKDNSTSSWGINITKKNRLDIRSNKEIKFSIVITLKGIDKNRNHLEKFINLCKSSLRWNVDKIDIDNKINVFSQSNEEIKFES</sequence>
<dbReference type="GO" id="GO:0004252">
    <property type="term" value="F:serine-type endopeptidase activity"/>
    <property type="evidence" value="ECO:0007669"/>
    <property type="project" value="InterPro"/>
</dbReference>
<dbReference type="Proteomes" id="UP000249646">
    <property type="component" value="Unassembled WGS sequence"/>
</dbReference>
<name>A0A2W7HXP0_9BACT</name>
<dbReference type="Gene3D" id="3.40.50.200">
    <property type="entry name" value="Peptidase S8/S53 domain"/>
    <property type="match status" value="1"/>
</dbReference>
<reference evidence="6 7" key="1">
    <citation type="submission" date="2018-06" db="EMBL/GenBank/DDBJ databases">
        <title>Genomic Encyclopedia of Archaeal and Bacterial Type Strains, Phase II (KMG-II): from individual species to whole genera.</title>
        <authorList>
            <person name="Goeker M."/>
        </authorList>
    </citation>
    <scope>NUCLEOTIDE SEQUENCE [LARGE SCALE GENOMIC DNA]</scope>
    <source>
        <strain evidence="6 7">ATCC 51348</strain>
    </source>
</reference>
<dbReference type="OrthoDB" id="9759014at2"/>
<dbReference type="InterPro" id="IPR000209">
    <property type="entry name" value="Peptidase_S8/S53_dom"/>
</dbReference>
<dbReference type="Pfam" id="PF00082">
    <property type="entry name" value="Peptidase_S8"/>
    <property type="match status" value="1"/>
</dbReference>